<dbReference type="Proteomes" id="UP000627292">
    <property type="component" value="Unassembled WGS sequence"/>
</dbReference>
<evidence type="ECO:0000313" key="3">
    <source>
        <dbReference type="Proteomes" id="UP000627292"/>
    </source>
</evidence>
<accession>A0A917IWU0</accession>
<reference evidence="2" key="2">
    <citation type="submission" date="2020-09" db="EMBL/GenBank/DDBJ databases">
        <authorList>
            <person name="Sun Q."/>
            <person name="Zhou Y."/>
        </authorList>
    </citation>
    <scope>NUCLEOTIDE SEQUENCE</scope>
    <source>
        <strain evidence="2">CGMCC 1.15290</strain>
    </source>
</reference>
<dbReference type="EMBL" id="BMIB01000002">
    <property type="protein sequence ID" value="GGH66954.1"/>
    <property type="molecule type" value="Genomic_DNA"/>
</dbReference>
<sequence>MSPELLKKYHSATCTAEERAAVEAWLHAEEVLPISNTNEVEDAPVVKKEIWQGIAQAMQQTRRRRLMLRYTGIAAAACMLLAVLTGKTFSGLFHKTITIDNRLGAAVSTVHIGNLQFAVQPNSSCTVTLPFWGNTPGQVQLCGAVSVVNAAGVAVRLQVNSDQQHCPGNEGSDVVSLNRGQMYLAMTDQQYHLISATQQELRDGLPRSFSARLTERFKL</sequence>
<dbReference type="AlphaFoldDB" id="A0A917IWU0"/>
<protein>
    <submittedName>
        <fullName evidence="2">Uncharacterized protein</fullName>
    </submittedName>
</protein>
<proteinExistence type="predicted"/>
<comment type="caution">
    <text evidence="2">The sequence shown here is derived from an EMBL/GenBank/DDBJ whole genome shotgun (WGS) entry which is preliminary data.</text>
</comment>
<organism evidence="2 3">
    <name type="scientific">Filimonas zeae</name>
    <dbReference type="NCBI Taxonomy" id="1737353"/>
    <lineage>
        <taxon>Bacteria</taxon>
        <taxon>Pseudomonadati</taxon>
        <taxon>Bacteroidota</taxon>
        <taxon>Chitinophagia</taxon>
        <taxon>Chitinophagales</taxon>
        <taxon>Chitinophagaceae</taxon>
        <taxon>Filimonas</taxon>
    </lineage>
</organism>
<evidence type="ECO:0000256" key="1">
    <source>
        <dbReference type="SAM" id="Phobius"/>
    </source>
</evidence>
<keyword evidence="3" id="KW-1185">Reference proteome</keyword>
<keyword evidence="1" id="KW-0812">Transmembrane</keyword>
<reference evidence="2" key="1">
    <citation type="journal article" date="2014" name="Int. J. Syst. Evol. Microbiol.">
        <title>Complete genome sequence of Corynebacterium casei LMG S-19264T (=DSM 44701T), isolated from a smear-ripened cheese.</title>
        <authorList>
            <consortium name="US DOE Joint Genome Institute (JGI-PGF)"/>
            <person name="Walter F."/>
            <person name="Albersmeier A."/>
            <person name="Kalinowski J."/>
            <person name="Ruckert C."/>
        </authorList>
    </citation>
    <scope>NUCLEOTIDE SEQUENCE</scope>
    <source>
        <strain evidence="2">CGMCC 1.15290</strain>
    </source>
</reference>
<keyword evidence="1" id="KW-0472">Membrane</keyword>
<feature type="transmembrane region" description="Helical" evidence="1">
    <location>
        <begin position="66"/>
        <end position="86"/>
    </location>
</feature>
<evidence type="ECO:0000313" key="2">
    <source>
        <dbReference type="EMBL" id="GGH66954.1"/>
    </source>
</evidence>
<dbReference type="RefSeq" id="WP_188952045.1">
    <property type="nucleotide sequence ID" value="NZ_BMIB01000002.1"/>
</dbReference>
<keyword evidence="1" id="KW-1133">Transmembrane helix</keyword>
<name>A0A917IWU0_9BACT</name>
<gene>
    <name evidence="2" type="ORF">GCM10011379_21670</name>
</gene>